<dbReference type="PANTHER" id="PTHR43760">
    <property type="entry name" value="ENDORIBONUCLEASE-RELATED"/>
    <property type="match status" value="1"/>
</dbReference>
<sequence length="167" mass="17228">MTDRTRGTDAPAGAGTRPLVRLAELGLRLPHTPAPVTPDVPALRVGMRVVTSSHLPLVDGSLPATGRVGDGVTVPEAATLARVAAVNALAAVHGQVPLDDVVRIVRVVGYVASADAFTQQTVVVDGASHLLLHVFGECGRHVRSAVGVAWLPLGSPVAVELEVEVRP</sequence>
<comment type="caution">
    <text evidence="2">The sequence shown here is derived from an EMBL/GenBank/DDBJ whole genome shotgun (WGS) entry which is preliminary data.</text>
</comment>
<dbReference type="Proteomes" id="UP000604241">
    <property type="component" value="Unassembled WGS sequence"/>
</dbReference>
<accession>A0ABR8Q9S6</accession>
<name>A0ABR8Q9S6_9CELL</name>
<dbReference type="InterPro" id="IPR035959">
    <property type="entry name" value="RutC-like_sf"/>
</dbReference>
<keyword evidence="3" id="KW-1185">Reference proteome</keyword>
<gene>
    <name evidence="2" type="ORF">H9657_02660</name>
</gene>
<protein>
    <submittedName>
        <fullName evidence="2">RidA family protein</fullName>
    </submittedName>
</protein>
<dbReference type="RefSeq" id="WP_191780089.1">
    <property type="nucleotide sequence ID" value="NZ_JACSQV010000002.1"/>
</dbReference>
<dbReference type="PANTHER" id="PTHR43760:SF1">
    <property type="entry name" value="ENDORIBONUCLEASE L-PSP_CHORISMATE MUTASE-LIKE DOMAIN-CONTAINING PROTEIN"/>
    <property type="match status" value="1"/>
</dbReference>
<organism evidence="2 3">
    <name type="scientific">Cellulomonas avistercoris</name>
    <dbReference type="NCBI Taxonomy" id="2762242"/>
    <lineage>
        <taxon>Bacteria</taxon>
        <taxon>Bacillati</taxon>
        <taxon>Actinomycetota</taxon>
        <taxon>Actinomycetes</taxon>
        <taxon>Micrococcales</taxon>
        <taxon>Cellulomonadaceae</taxon>
        <taxon>Cellulomonas</taxon>
    </lineage>
</organism>
<feature type="domain" description="Endoribonuclease L-PSP/chorismate mutase-like" evidence="1">
    <location>
        <begin position="21"/>
        <end position="161"/>
    </location>
</feature>
<dbReference type="EMBL" id="JACSQV010000002">
    <property type="protein sequence ID" value="MBD7917179.1"/>
    <property type="molecule type" value="Genomic_DNA"/>
</dbReference>
<dbReference type="Pfam" id="PF14588">
    <property type="entry name" value="YjgF_endoribonc"/>
    <property type="match status" value="1"/>
</dbReference>
<proteinExistence type="predicted"/>
<evidence type="ECO:0000313" key="3">
    <source>
        <dbReference type="Proteomes" id="UP000604241"/>
    </source>
</evidence>
<dbReference type="InterPro" id="IPR013813">
    <property type="entry name" value="Endoribo_LPSP/chorism_mut-like"/>
</dbReference>
<evidence type="ECO:0000313" key="2">
    <source>
        <dbReference type="EMBL" id="MBD7917179.1"/>
    </source>
</evidence>
<dbReference type="CDD" id="cd02199">
    <property type="entry name" value="YjgF_YER057c_UK114_like_1"/>
    <property type="match status" value="1"/>
</dbReference>
<reference evidence="2 3" key="1">
    <citation type="submission" date="2020-08" db="EMBL/GenBank/DDBJ databases">
        <title>A Genomic Blueprint of the Chicken Gut Microbiome.</title>
        <authorList>
            <person name="Gilroy R."/>
            <person name="Ravi A."/>
            <person name="Getino M."/>
            <person name="Pursley I."/>
            <person name="Horton D.L."/>
            <person name="Alikhan N.-F."/>
            <person name="Baker D."/>
            <person name="Gharbi K."/>
            <person name="Hall N."/>
            <person name="Watson M."/>
            <person name="Adriaenssens E.M."/>
            <person name="Foster-Nyarko E."/>
            <person name="Jarju S."/>
            <person name="Secka A."/>
            <person name="Antonio M."/>
            <person name="Oren A."/>
            <person name="Chaudhuri R."/>
            <person name="La Ragione R.M."/>
            <person name="Hildebrand F."/>
            <person name="Pallen M.J."/>
        </authorList>
    </citation>
    <scope>NUCLEOTIDE SEQUENCE [LARGE SCALE GENOMIC DNA]</scope>
    <source>
        <strain evidence="2 3">Sa3CUA2</strain>
    </source>
</reference>
<dbReference type="SUPFAM" id="SSF55298">
    <property type="entry name" value="YjgF-like"/>
    <property type="match status" value="1"/>
</dbReference>
<dbReference type="Gene3D" id="3.30.1330.40">
    <property type="entry name" value="RutC-like"/>
    <property type="match status" value="1"/>
</dbReference>
<evidence type="ECO:0000259" key="1">
    <source>
        <dbReference type="Pfam" id="PF14588"/>
    </source>
</evidence>